<keyword evidence="1" id="KW-0472">Membrane</keyword>
<evidence type="ECO:0000256" key="1">
    <source>
        <dbReference type="SAM" id="Phobius"/>
    </source>
</evidence>
<proteinExistence type="predicted"/>
<keyword evidence="1" id="KW-0812">Transmembrane</keyword>
<feature type="transmembrane region" description="Helical" evidence="1">
    <location>
        <begin position="15"/>
        <end position="33"/>
    </location>
</feature>
<gene>
    <name evidence="3 4" type="primary">LOC129926507</name>
</gene>
<dbReference type="SUPFAM" id="SSF55797">
    <property type="entry name" value="PR-1-like"/>
    <property type="match status" value="1"/>
</dbReference>
<organism evidence="2 3">
    <name type="scientific">Biomphalaria glabrata</name>
    <name type="common">Bloodfluke planorb</name>
    <name type="synonym">Freshwater snail</name>
    <dbReference type="NCBI Taxonomy" id="6526"/>
    <lineage>
        <taxon>Eukaryota</taxon>
        <taxon>Metazoa</taxon>
        <taxon>Spiralia</taxon>
        <taxon>Lophotrochozoa</taxon>
        <taxon>Mollusca</taxon>
        <taxon>Gastropoda</taxon>
        <taxon>Heterobranchia</taxon>
        <taxon>Euthyneura</taxon>
        <taxon>Panpulmonata</taxon>
        <taxon>Hygrophila</taxon>
        <taxon>Lymnaeoidea</taxon>
        <taxon>Planorbidae</taxon>
        <taxon>Biomphalaria</taxon>
    </lineage>
</organism>
<keyword evidence="2" id="KW-1185">Reference proteome</keyword>
<name>A0A9W3AIL4_BIOGL</name>
<reference evidence="3 4" key="1">
    <citation type="submission" date="2025-04" db="UniProtKB">
        <authorList>
            <consortium name="RefSeq"/>
        </authorList>
    </citation>
    <scope>IDENTIFICATION</scope>
</reference>
<evidence type="ECO:0000313" key="3">
    <source>
        <dbReference type="RefSeq" id="XP_055886979.1"/>
    </source>
</evidence>
<evidence type="ECO:0000313" key="2">
    <source>
        <dbReference type="Proteomes" id="UP001165740"/>
    </source>
</evidence>
<sequence length="109" mass="12694">MIPCVKNLMQPRVIFTWRIMATLLWMFITVVLVQANNKLEPKIVEIFLSYHNKYRTNAGVGNSIWSDELEAQAWKQVLGCTDRFVVARNSFSGGVTLEEQYKSWKCYKT</sequence>
<dbReference type="Proteomes" id="UP001165740">
    <property type="component" value="Chromosome 5"/>
</dbReference>
<evidence type="ECO:0000313" key="4">
    <source>
        <dbReference type="RefSeq" id="XP_055886980.1"/>
    </source>
</evidence>
<dbReference type="RefSeq" id="XP_055886979.1">
    <property type="nucleotide sequence ID" value="XM_056031004.1"/>
</dbReference>
<accession>A0A9W3AIL4</accession>
<dbReference type="AlphaFoldDB" id="A0A9W3AIL4"/>
<dbReference type="InterPro" id="IPR035940">
    <property type="entry name" value="CAP_sf"/>
</dbReference>
<dbReference type="RefSeq" id="XP_055886980.1">
    <property type="nucleotide sequence ID" value="XM_056031005.1"/>
</dbReference>
<dbReference type="GeneID" id="129926507"/>
<keyword evidence="1" id="KW-1133">Transmembrane helix</keyword>
<protein>
    <submittedName>
        <fullName evidence="3 4">Uncharacterized protein LOC129926507</fullName>
    </submittedName>
</protein>